<sequence>MHRSLAEAVRLTPRQRSALAKLGVSTIRDLLYHFPSRYEEIGGRKHIADLREGEKATVVAGVVRLKAEKTWKKKLRIAEGIVRDDTGLLGVVWFNQPYVASLLKPGMRVRFYGKVTRAKAGLQMANPLFEPVIGTESELITTGGLLPVYPETYGITSRWLRYQIERALKNMGAVPEALPSEILKKYHLPSADRALRAIHFPKSPAEAEACRKRFSFEEIFLIQLVRQRERKKLEQERAIRIASDHEIIKRFTAALPFALTGAQQRAIGQILQDFQKPHPMARLLEGDVGSGKTLVAAAAALNVIAAGYQAAYMAPTEILARQHFEEFIRRLSPFKARIGLLTGAEGRKFPSKTNPKSSTHISKSQLAKWCMNGEIQILIGTHALIEKRVKFKKLALAVVDEQHRFGVRQRRAAAKETRPHFLSMSATPIPRTLALTMYGDLDLTVLDEMPPGRKPVQTRIIPLGEREKTYEFIREEARRGGQVFVICPRIEDPKAAADSASASSAASASQQKLEWSEVKSVKVEYEKLSKEIFPDLRIGMVHGKLKPREKEAVMRKFKSGELDILVSTSVVEVGVDVPNASIMMIEGGERFGLATLHQFRGRVGRGTRKSYCFVFTTTENHGENRRLRALQEAKTGFELAEYDLQFRGPGELSGTKQWGISDVGMEALKNIKMVEAARAEAAELISKDPELEKYPGLRERVERTGAAMHFE</sequence>
<dbReference type="SUPFAM" id="SSF50249">
    <property type="entry name" value="Nucleic acid-binding proteins"/>
    <property type="match status" value="1"/>
</dbReference>
<reference evidence="18" key="1">
    <citation type="submission" date="2020-07" db="EMBL/GenBank/DDBJ databases">
        <title>Huge and variable diversity of episymbiotic CPR bacteria and DPANN archaea in groundwater ecosystems.</title>
        <authorList>
            <person name="He C.Y."/>
            <person name="Keren R."/>
            <person name="Whittaker M."/>
            <person name="Farag I.F."/>
            <person name="Doudna J."/>
            <person name="Cate J.H.D."/>
            <person name="Banfield J.F."/>
        </authorList>
    </citation>
    <scope>NUCLEOTIDE SEQUENCE</scope>
    <source>
        <strain evidence="18">NC_groundwater_1226_Ag_S-0.1um_59_124</strain>
    </source>
</reference>
<dbReference type="InterPro" id="IPR004609">
    <property type="entry name" value="ATP-dep_DNA_helicase_RecG"/>
</dbReference>
<dbReference type="Gene3D" id="2.40.50.140">
    <property type="entry name" value="Nucleic acid-binding proteins"/>
    <property type="match status" value="1"/>
</dbReference>
<dbReference type="SMART" id="SM00487">
    <property type="entry name" value="DEXDc"/>
    <property type="match status" value="1"/>
</dbReference>
<evidence type="ECO:0000256" key="10">
    <source>
        <dbReference type="ARBA" id="ARBA00023204"/>
    </source>
</evidence>
<comment type="similarity">
    <text evidence="1 15">Belongs to the helicase family. RecG subfamily.</text>
</comment>
<dbReference type="InterPro" id="IPR047112">
    <property type="entry name" value="RecG/Mfd"/>
</dbReference>
<evidence type="ECO:0000256" key="13">
    <source>
        <dbReference type="ARBA" id="ARBA00034808"/>
    </source>
</evidence>
<keyword evidence="11" id="KW-0413">Isomerase</keyword>
<dbReference type="AlphaFoldDB" id="A0A932YVY7"/>
<dbReference type="SMART" id="SM00490">
    <property type="entry name" value="HELICc"/>
    <property type="match status" value="1"/>
</dbReference>
<evidence type="ECO:0000256" key="2">
    <source>
        <dbReference type="ARBA" id="ARBA00017846"/>
    </source>
</evidence>
<dbReference type="NCBIfam" id="NF008168">
    <property type="entry name" value="PRK10917.2-2"/>
    <property type="match status" value="1"/>
</dbReference>
<evidence type="ECO:0000256" key="14">
    <source>
        <dbReference type="ARBA" id="ARBA00048988"/>
    </source>
</evidence>
<dbReference type="InterPro" id="IPR012340">
    <property type="entry name" value="NA-bd_OB-fold"/>
</dbReference>
<dbReference type="GO" id="GO:0005524">
    <property type="term" value="F:ATP binding"/>
    <property type="evidence" value="ECO:0007669"/>
    <property type="project" value="UniProtKB-KW"/>
</dbReference>
<dbReference type="InterPro" id="IPR027417">
    <property type="entry name" value="P-loop_NTPase"/>
</dbReference>
<evidence type="ECO:0000256" key="12">
    <source>
        <dbReference type="ARBA" id="ARBA00034617"/>
    </source>
</evidence>
<dbReference type="InterPro" id="IPR014001">
    <property type="entry name" value="Helicase_ATP-bd"/>
</dbReference>
<dbReference type="EMBL" id="JACQMJ010000008">
    <property type="protein sequence ID" value="MBI4132452.1"/>
    <property type="molecule type" value="Genomic_DNA"/>
</dbReference>
<comment type="caution">
    <text evidence="18">The sequence shown here is derived from an EMBL/GenBank/DDBJ whole genome shotgun (WGS) entry which is preliminary data.</text>
</comment>
<evidence type="ECO:0000259" key="16">
    <source>
        <dbReference type="PROSITE" id="PS51192"/>
    </source>
</evidence>
<dbReference type="PANTHER" id="PTHR47964:SF1">
    <property type="entry name" value="ATP-DEPENDENT DNA HELICASE HOMOLOG RECG, CHLOROPLASTIC"/>
    <property type="match status" value="1"/>
</dbReference>
<feature type="domain" description="Helicase ATP-binding" evidence="16">
    <location>
        <begin position="273"/>
        <end position="446"/>
    </location>
</feature>
<comment type="catalytic activity">
    <reaction evidence="12 15">
        <text>Couples ATP hydrolysis with the unwinding of duplex DNA by translocating in the 3'-5' direction.</text>
        <dbReference type="EC" id="5.6.2.4"/>
    </reaction>
</comment>
<dbReference type="InterPro" id="IPR001650">
    <property type="entry name" value="Helicase_C-like"/>
</dbReference>
<protein>
    <recommendedName>
        <fullName evidence="2 15">ATP-dependent DNA helicase RecG</fullName>
        <ecNumber evidence="13 15">5.6.2.4</ecNumber>
    </recommendedName>
</protein>
<keyword evidence="3 15" id="KW-0547">Nucleotide-binding</keyword>
<dbReference type="SUPFAM" id="SSF52540">
    <property type="entry name" value="P-loop containing nucleoside triphosphate hydrolases"/>
    <property type="match status" value="2"/>
</dbReference>
<evidence type="ECO:0000256" key="15">
    <source>
        <dbReference type="RuleBase" id="RU363016"/>
    </source>
</evidence>
<organism evidence="18 19">
    <name type="scientific">Candidatus Sungiibacteriota bacterium</name>
    <dbReference type="NCBI Taxonomy" id="2750080"/>
    <lineage>
        <taxon>Bacteria</taxon>
        <taxon>Candidatus Sungiibacteriota</taxon>
    </lineage>
</organism>
<dbReference type="GO" id="GO:0016787">
    <property type="term" value="F:hydrolase activity"/>
    <property type="evidence" value="ECO:0007669"/>
    <property type="project" value="UniProtKB-KW"/>
</dbReference>
<dbReference type="Pfam" id="PF17191">
    <property type="entry name" value="RecG_wedge"/>
    <property type="match status" value="1"/>
</dbReference>
<accession>A0A932YVY7</accession>
<dbReference type="CDD" id="cd04488">
    <property type="entry name" value="RecG_wedge_OBF"/>
    <property type="match status" value="1"/>
</dbReference>
<dbReference type="Pfam" id="PF19833">
    <property type="entry name" value="RecG_dom3_C"/>
    <property type="match status" value="1"/>
</dbReference>
<dbReference type="Pfam" id="PF00270">
    <property type="entry name" value="DEAD"/>
    <property type="match status" value="1"/>
</dbReference>
<dbReference type="GO" id="GO:0006281">
    <property type="term" value="P:DNA repair"/>
    <property type="evidence" value="ECO:0007669"/>
    <property type="project" value="UniProtKB-UniRule"/>
</dbReference>
<comment type="catalytic activity">
    <reaction evidence="14 15">
        <text>ATP + H2O = ADP + phosphate + H(+)</text>
        <dbReference type="Rhea" id="RHEA:13065"/>
        <dbReference type="ChEBI" id="CHEBI:15377"/>
        <dbReference type="ChEBI" id="CHEBI:15378"/>
        <dbReference type="ChEBI" id="CHEBI:30616"/>
        <dbReference type="ChEBI" id="CHEBI:43474"/>
        <dbReference type="ChEBI" id="CHEBI:456216"/>
        <dbReference type="EC" id="5.6.2.4"/>
    </reaction>
</comment>
<dbReference type="GO" id="GO:0043138">
    <property type="term" value="F:3'-5' DNA helicase activity"/>
    <property type="evidence" value="ECO:0007669"/>
    <property type="project" value="UniProtKB-EC"/>
</dbReference>
<gene>
    <name evidence="18" type="primary">recG</name>
    <name evidence="18" type="ORF">HY474_02370</name>
</gene>
<dbReference type="Pfam" id="PF00271">
    <property type="entry name" value="Helicase_C"/>
    <property type="match status" value="1"/>
</dbReference>
<keyword evidence="10 15" id="KW-0234">DNA repair</keyword>
<evidence type="ECO:0000256" key="11">
    <source>
        <dbReference type="ARBA" id="ARBA00023235"/>
    </source>
</evidence>
<dbReference type="NCBIfam" id="NF008165">
    <property type="entry name" value="PRK10917.1-3"/>
    <property type="match status" value="1"/>
</dbReference>
<keyword evidence="4 15" id="KW-0227">DNA damage</keyword>
<evidence type="ECO:0000313" key="18">
    <source>
        <dbReference type="EMBL" id="MBI4132452.1"/>
    </source>
</evidence>
<keyword evidence="8" id="KW-0238">DNA-binding</keyword>
<keyword evidence="5 15" id="KW-0378">Hydrolase</keyword>
<keyword evidence="9 15" id="KW-0233">DNA recombination</keyword>
<evidence type="ECO:0000256" key="8">
    <source>
        <dbReference type="ARBA" id="ARBA00023125"/>
    </source>
</evidence>
<dbReference type="EC" id="5.6.2.4" evidence="13 15"/>
<dbReference type="Gene3D" id="3.40.50.300">
    <property type="entry name" value="P-loop containing nucleotide triphosphate hydrolases"/>
    <property type="match status" value="2"/>
</dbReference>
<dbReference type="PANTHER" id="PTHR47964">
    <property type="entry name" value="ATP-DEPENDENT DNA HELICASE HOMOLOG RECG, CHLOROPLASTIC"/>
    <property type="match status" value="1"/>
</dbReference>
<evidence type="ECO:0000256" key="1">
    <source>
        <dbReference type="ARBA" id="ARBA00007504"/>
    </source>
</evidence>
<dbReference type="GO" id="GO:0003677">
    <property type="term" value="F:DNA binding"/>
    <property type="evidence" value="ECO:0007669"/>
    <property type="project" value="UniProtKB-KW"/>
</dbReference>
<evidence type="ECO:0000256" key="6">
    <source>
        <dbReference type="ARBA" id="ARBA00022806"/>
    </source>
</evidence>
<evidence type="ECO:0000256" key="3">
    <source>
        <dbReference type="ARBA" id="ARBA00022741"/>
    </source>
</evidence>
<dbReference type="PROSITE" id="PS51194">
    <property type="entry name" value="HELICASE_CTER"/>
    <property type="match status" value="1"/>
</dbReference>
<evidence type="ECO:0000256" key="9">
    <source>
        <dbReference type="ARBA" id="ARBA00023172"/>
    </source>
</evidence>
<keyword evidence="7 15" id="KW-0067">ATP-binding</keyword>
<name>A0A932YVY7_9BACT</name>
<feature type="domain" description="Helicase C-terminal" evidence="17">
    <location>
        <begin position="465"/>
        <end position="650"/>
    </location>
</feature>
<dbReference type="PROSITE" id="PS51192">
    <property type="entry name" value="HELICASE_ATP_BIND_1"/>
    <property type="match status" value="1"/>
</dbReference>
<dbReference type="InterPro" id="IPR045562">
    <property type="entry name" value="RecG_dom3_C"/>
</dbReference>
<evidence type="ECO:0000256" key="7">
    <source>
        <dbReference type="ARBA" id="ARBA00022840"/>
    </source>
</evidence>
<dbReference type="NCBIfam" id="TIGR00643">
    <property type="entry name" value="recG"/>
    <property type="match status" value="1"/>
</dbReference>
<evidence type="ECO:0000256" key="5">
    <source>
        <dbReference type="ARBA" id="ARBA00022801"/>
    </source>
</evidence>
<dbReference type="InterPro" id="IPR011545">
    <property type="entry name" value="DEAD/DEAH_box_helicase_dom"/>
</dbReference>
<evidence type="ECO:0000259" key="17">
    <source>
        <dbReference type="PROSITE" id="PS51194"/>
    </source>
</evidence>
<dbReference type="GO" id="GO:0006310">
    <property type="term" value="P:DNA recombination"/>
    <property type="evidence" value="ECO:0007669"/>
    <property type="project" value="UniProtKB-UniRule"/>
</dbReference>
<comment type="function">
    <text evidence="15">Plays a critical role in recombination and DNA repair. Helps process Holliday junction intermediates to mature products by catalyzing branch migration. Has replication fork regression activity, unwinds stalled or blocked replication forks to make a HJ that can be resolved. Has a DNA unwinding activity characteristic of a DNA helicase with 3'-5' polarity.</text>
</comment>
<keyword evidence="6 15" id="KW-0347">Helicase</keyword>
<proteinExistence type="inferred from homology"/>
<dbReference type="Proteomes" id="UP000704960">
    <property type="component" value="Unassembled WGS sequence"/>
</dbReference>
<evidence type="ECO:0000256" key="4">
    <source>
        <dbReference type="ARBA" id="ARBA00022763"/>
    </source>
</evidence>
<dbReference type="InterPro" id="IPR033454">
    <property type="entry name" value="RecG_wedge"/>
</dbReference>
<evidence type="ECO:0000313" key="19">
    <source>
        <dbReference type="Proteomes" id="UP000704960"/>
    </source>
</evidence>